<dbReference type="PATRIC" id="fig|167539.5.peg.100"/>
<gene>
    <name evidence="8" type="primary">ndh</name>
    <name evidence="8" type="ordered locus">Pro_0096</name>
</gene>
<dbReference type="KEGG" id="pma:Pro_0096"/>
<dbReference type="SUPFAM" id="SSF51905">
    <property type="entry name" value="FAD/NAD(P)-binding domain"/>
    <property type="match status" value="2"/>
</dbReference>
<comment type="cofactor">
    <cofactor evidence="1">
        <name>FAD</name>
        <dbReference type="ChEBI" id="CHEBI:57692"/>
    </cofactor>
</comment>
<feature type="domain" description="FAD/NAD(P)-binding" evidence="7">
    <location>
        <begin position="11"/>
        <end position="311"/>
    </location>
</feature>
<dbReference type="PANTHER" id="PTHR42913:SF3">
    <property type="entry name" value="64 KDA MITOCHONDRIAL NADH DEHYDROGENASE (EUROFUNG)"/>
    <property type="match status" value="1"/>
</dbReference>
<dbReference type="InterPro" id="IPR036188">
    <property type="entry name" value="FAD/NAD-bd_sf"/>
</dbReference>
<name>Q7VEB7_PROMA</name>
<keyword evidence="5" id="KW-0560">Oxidoreductase</keyword>
<organism evidence="8 9">
    <name type="scientific">Prochlorococcus marinus (strain SARG / CCMP1375 / SS120)</name>
    <dbReference type="NCBI Taxonomy" id="167539"/>
    <lineage>
        <taxon>Bacteria</taxon>
        <taxon>Bacillati</taxon>
        <taxon>Cyanobacteriota</taxon>
        <taxon>Cyanophyceae</taxon>
        <taxon>Synechococcales</taxon>
        <taxon>Prochlorococcaceae</taxon>
        <taxon>Prochlorococcus</taxon>
    </lineage>
</organism>
<evidence type="ECO:0000256" key="4">
    <source>
        <dbReference type="ARBA" id="ARBA00022827"/>
    </source>
</evidence>
<dbReference type="GO" id="GO:0019646">
    <property type="term" value="P:aerobic electron transport chain"/>
    <property type="evidence" value="ECO:0007669"/>
    <property type="project" value="TreeGrafter"/>
</dbReference>
<dbReference type="PRINTS" id="PR00411">
    <property type="entry name" value="PNDRDTASEI"/>
</dbReference>
<dbReference type="HOGENOM" id="CLU_021377_7_1_3"/>
<reference evidence="8 9" key="1">
    <citation type="journal article" date="2003" name="Proc. Natl. Acad. Sci. U.S.A.">
        <title>Genome sequence of the cyanobacterium Prochlorococcus marinus SS120, a nearly minimal oxyphototrophic genome.</title>
        <authorList>
            <person name="Dufresne A."/>
            <person name="Salanoubat M."/>
            <person name="Partensky F."/>
            <person name="Artiguenave F."/>
            <person name="Axmann I.M."/>
            <person name="Barbe V."/>
            <person name="Duprat S."/>
            <person name="Galperin M.Y."/>
            <person name="Koonin E.V."/>
            <person name="Le Gall F."/>
            <person name="Makarova K.S."/>
            <person name="Ostrowski M."/>
            <person name="Oztas S."/>
            <person name="Robert C."/>
            <person name="Rogozin I.B."/>
            <person name="Scanlan D.J."/>
            <person name="Tandeau de Marsac N."/>
            <person name="Weissenbach J."/>
            <person name="Wincker P."/>
            <person name="Wolf Y.I."/>
            <person name="Hess W.R."/>
        </authorList>
    </citation>
    <scope>NUCLEOTIDE SEQUENCE [LARGE SCALE GENOMIC DNA]</scope>
    <source>
        <strain evidence="9">SARG / CCMP1375 / SS120</strain>
    </source>
</reference>
<dbReference type="Pfam" id="PF07992">
    <property type="entry name" value="Pyr_redox_2"/>
    <property type="match status" value="1"/>
</dbReference>
<keyword evidence="9" id="KW-1185">Reference proteome</keyword>
<evidence type="ECO:0000256" key="2">
    <source>
        <dbReference type="ARBA" id="ARBA00005272"/>
    </source>
</evidence>
<dbReference type="eggNOG" id="COG1252">
    <property type="taxonomic scope" value="Bacteria"/>
</dbReference>
<dbReference type="PANTHER" id="PTHR42913">
    <property type="entry name" value="APOPTOSIS-INDUCING FACTOR 1"/>
    <property type="match status" value="1"/>
</dbReference>
<dbReference type="PRINTS" id="PR00368">
    <property type="entry name" value="FADPNR"/>
</dbReference>
<dbReference type="AlphaFoldDB" id="Q7VEB7"/>
<keyword evidence="6" id="KW-0472">Membrane</keyword>
<proteinExistence type="inferred from homology"/>
<keyword evidence="4" id="KW-0274">FAD</keyword>
<dbReference type="InterPro" id="IPR023753">
    <property type="entry name" value="FAD/NAD-binding_dom"/>
</dbReference>
<keyword evidence="6" id="KW-1133">Transmembrane helix</keyword>
<evidence type="ECO:0000313" key="9">
    <source>
        <dbReference type="Proteomes" id="UP000001420"/>
    </source>
</evidence>
<dbReference type="Gene3D" id="3.50.50.100">
    <property type="match status" value="1"/>
</dbReference>
<protein>
    <submittedName>
        <fullName evidence="8">NADH dehydrogenase, FAD-containing subunit</fullName>
    </submittedName>
</protein>
<dbReference type="EnsemblBacteria" id="AAP99142">
    <property type="protein sequence ID" value="AAP99142"/>
    <property type="gene ID" value="Pro_0096"/>
</dbReference>
<keyword evidence="3" id="KW-0285">Flavoprotein</keyword>
<evidence type="ECO:0000256" key="5">
    <source>
        <dbReference type="ARBA" id="ARBA00023002"/>
    </source>
</evidence>
<feature type="transmembrane region" description="Helical" evidence="6">
    <location>
        <begin position="338"/>
        <end position="361"/>
    </location>
</feature>
<keyword evidence="6" id="KW-0812">Transmembrane</keyword>
<dbReference type="STRING" id="167539.Pro_0096"/>
<dbReference type="EMBL" id="AE017126">
    <property type="protein sequence ID" value="AAP99142.1"/>
    <property type="molecule type" value="Genomic_DNA"/>
</dbReference>
<accession>Q7VEB7</accession>
<evidence type="ECO:0000256" key="3">
    <source>
        <dbReference type="ARBA" id="ARBA00022630"/>
    </source>
</evidence>
<comment type="similarity">
    <text evidence="2">Belongs to the NADH dehydrogenase family.</text>
</comment>
<sequence>MKSNFSKNGAVVVVGGGFGGLTAALSLSRCKQRPPIILIEPSSRFNFLPLFYELLSGELEVWEVAPFYKTLLASKGIVLIDQFVDNIDLDKEVVSTSAGQVIKYGQLVIATGSKLNSFGISGVNEHCLKFNKYQDVLTLKRVIRRLNHSNENRQNLVIVGAGATGVELACKVADLVDARTEIHLIEVGENILPKGRSFNQEQIQEAIRKRSINLHLNTNVLKVLENNVEIQSLSKQHSQPFSLNHSGIIWTAGVKSAIPSGLPETLIRNGRVAIDSKLQIIGRNNVFSIGDMAIDQENPCLGTAQVAMQQGEHLAKNVIAARQGKDLTPFEFVDRGEMLSMGIGEATITGMGLTISGSIAFKMRRMAYLSKFPNLFLSIRSAGSWLLSDGKKFI</sequence>
<evidence type="ECO:0000313" key="8">
    <source>
        <dbReference type="EMBL" id="AAP99142.1"/>
    </source>
</evidence>
<dbReference type="RefSeq" id="WP_011124251.1">
    <property type="nucleotide sequence ID" value="NC_005042.1"/>
</dbReference>
<evidence type="ECO:0000256" key="6">
    <source>
        <dbReference type="SAM" id="Phobius"/>
    </source>
</evidence>
<dbReference type="OrthoDB" id="9781621at2"/>
<evidence type="ECO:0000256" key="1">
    <source>
        <dbReference type="ARBA" id="ARBA00001974"/>
    </source>
</evidence>
<dbReference type="InterPro" id="IPR051169">
    <property type="entry name" value="NADH-Q_oxidoreductase"/>
</dbReference>
<dbReference type="GO" id="GO:0003955">
    <property type="term" value="F:NAD(P)H dehydrogenase (quinone) activity"/>
    <property type="evidence" value="ECO:0007669"/>
    <property type="project" value="TreeGrafter"/>
</dbReference>
<dbReference type="Proteomes" id="UP000001420">
    <property type="component" value="Chromosome"/>
</dbReference>
<evidence type="ECO:0000259" key="7">
    <source>
        <dbReference type="Pfam" id="PF07992"/>
    </source>
</evidence>